<protein>
    <submittedName>
        <fullName evidence="7">Major facilitator superfamily domain-containing protein</fullName>
    </submittedName>
</protein>
<evidence type="ECO:0000256" key="3">
    <source>
        <dbReference type="ARBA" id="ARBA00022989"/>
    </source>
</evidence>
<dbReference type="Proteomes" id="UP000807306">
    <property type="component" value="Unassembled WGS sequence"/>
</dbReference>
<evidence type="ECO:0000256" key="4">
    <source>
        <dbReference type="ARBA" id="ARBA00023136"/>
    </source>
</evidence>
<evidence type="ECO:0000256" key="1">
    <source>
        <dbReference type="ARBA" id="ARBA00004141"/>
    </source>
</evidence>
<feature type="transmembrane region" description="Helical" evidence="5">
    <location>
        <begin position="319"/>
        <end position="340"/>
    </location>
</feature>
<dbReference type="PANTHER" id="PTHR23507:SF1">
    <property type="entry name" value="FI18259P1-RELATED"/>
    <property type="match status" value="1"/>
</dbReference>
<feature type="transmembrane region" description="Helical" evidence="5">
    <location>
        <begin position="182"/>
        <end position="209"/>
    </location>
</feature>
<feature type="transmembrane region" description="Helical" evidence="5">
    <location>
        <begin position="596"/>
        <end position="618"/>
    </location>
</feature>
<dbReference type="EMBL" id="MU157830">
    <property type="protein sequence ID" value="KAF9532861.1"/>
    <property type="molecule type" value="Genomic_DNA"/>
</dbReference>
<evidence type="ECO:0000259" key="6">
    <source>
        <dbReference type="PROSITE" id="PS50850"/>
    </source>
</evidence>
<reference evidence="7" key="1">
    <citation type="submission" date="2020-11" db="EMBL/GenBank/DDBJ databases">
        <authorList>
            <consortium name="DOE Joint Genome Institute"/>
            <person name="Ahrendt S."/>
            <person name="Riley R."/>
            <person name="Andreopoulos W."/>
            <person name="Labutti K."/>
            <person name="Pangilinan J."/>
            <person name="Ruiz-Duenas F.J."/>
            <person name="Barrasa J.M."/>
            <person name="Sanchez-Garcia M."/>
            <person name="Camarero S."/>
            <person name="Miyauchi S."/>
            <person name="Serrano A."/>
            <person name="Linde D."/>
            <person name="Babiker R."/>
            <person name="Drula E."/>
            <person name="Ayuso-Fernandez I."/>
            <person name="Pacheco R."/>
            <person name="Padilla G."/>
            <person name="Ferreira P."/>
            <person name="Barriuso J."/>
            <person name="Kellner H."/>
            <person name="Castanera R."/>
            <person name="Alfaro M."/>
            <person name="Ramirez L."/>
            <person name="Pisabarro A.G."/>
            <person name="Kuo A."/>
            <person name="Tritt A."/>
            <person name="Lipzen A."/>
            <person name="He G."/>
            <person name="Yan M."/>
            <person name="Ng V."/>
            <person name="Cullen D."/>
            <person name="Martin F."/>
            <person name="Rosso M.-N."/>
            <person name="Henrissat B."/>
            <person name="Hibbett D."/>
            <person name="Martinez A.T."/>
            <person name="Grigoriev I.V."/>
        </authorList>
    </citation>
    <scope>NUCLEOTIDE SEQUENCE</scope>
    <source>
        <strain evidence="7">CBS 506.95</strain>
    </source>
</reference>
<dbReference type="GO" id="GO:0022857">
    <property type="term" value="F:transmembrane transporter activity"/>
    <property type="evidence" value="ECO:0007669"/>
    <property type="project" value="InterPro"/>
</dbReference>
<feature type="transmembrane region" description="Helical" evidence="5">
    <location>
        <begin position="566"/>
        <end position="590"/>
    </location>
</feature>
<accession>A0A9P6JTX0</accession>
<gene>
    <name evidence="7" type="ORF">CPB83DRAFT_585411</name>
</gene>
<feature type="transmembrane region" description="Helical" evidence="5">
    <location>
        <begin position="221"/>
        <end position="243"/>
    </location>
</feature>
<name>A0A9P6JTX0_9AGAR</name>
<feature type="domain" description="Major facilitator superfamily (MFS) profile" evidence="6">
    <location>
        <begin position="127"/>
        <end position="622"/>
    </location>
</feature>
<sequence>MSYNPTSRPNLSRCATSVPRQAQAGEDLILPDGAVEEGTAELLAEFLRSGSHQEAAPDHGDIENEGELVRRRSLPWWKTPSPYWLLFAIPLSSLAMSATIAPRVEIYRMLACSVHKPDIFREDYPEYVPRASFTAYRSPSNISIFSSPSSSHSLLPIGPSNEAGTPVNLPFSKSQKCATDPVVTAAVATLIAVISVCTGLLSLITTAWWGAFSDRHGRVKVMGVSIIGLLLTDAGFLLVTNFYRHLPGGYWWLVVGPTIEGLLGGYTTAAASAHAYIADTTNEGNRSRILSLNLGLMFSGMAFGPTVGSLLFRTFHHPLAVFYMATACHALYTFLVWFILPESVTELQMTKAKARHIAALEANNPPNEYSTSLKILFKLRLLFSFLSPLATFWPSDRDFNHPLKRRARDWNLTLTAIAYGFVISVMGSYQYKFQYASLQFGWTTETIGYWLSLVGAARAIFLVAILPAPTSTETTPLLSGSEPSEQLMPKMIKKEIHSPSFDLGLARFSILVEIICYTFMAFALTSIPFTTASLIASFGAGFTPALQSVTLALYTRRGGTEVGRLFGALAVIQTLSAQILGPALYGFVFVKTITAFPSAIMFVSVFSALIAFLALLLVRSPNQRHTFVDCEDSSTSSSPPSN</sequence>
<feature type="transmembrane region" description="Helical" evidence="5">
    <location>
        <begin position="83"/>
        <end position="101"/>
    </location>
</feature>
<dbReference type="SUPFAM" id="SSF103473">
    <property type="entry name" value="MFS general substrate transporter"/>
    <property type="match status" value="1"/>
</dbReference>
<organism evidence="7 8">
    <name type="scientific">Crepidotus variabilis</name>
    <dbReference type="NCBI Taxonomy" id="179855"/>
    <lineage>
        <taxon>Eukaryota</taxon>
        <taxon>Fungi</taxon>
        <taxon>Dikarya</taxon>
        <taxon>Basidiomycota</taxon>
        <taxon>Agaricomycotina</taxon>
        <taxon>Agaricomycetes</taxon>
        <taxon>Agaricomycetidae</taxon>
        <taxon>Agaricales</taxon>
        <taxon>Agaricineae</taxon>
        <taxon>Crepidotaceae</taxon>
        <taxon>Crepidotus</taxon>
    </lineage>
</organism>
<dbReference type="InterPro" id="IPR011701">
    <property type="entry name" value="MFS"/>
</dbReference>
<keyword evidence="8" id="KW-1185">Reference proteome</keyword>
<dbReference type="Gene3D" id="1.20.1250.20">
    <property type="entry name" value="MFS general substrate transporter like domains"/>
    <property type="match status" value="1"/>
</dbReference>
<comment type="subcellular location">
    <subcellularLocation>
        <location evidence="1">Membrane</location>
        <topology evidence="1">Multi-pass membrane protein</topology>
    </subcellularLocation>
</comment>
<keyword evidence="3 5" id="KW-1133">Transmembrane helix</keyword>
<evidence type="ECO:0000313" key="8">
    <source>
        <dbReference type="Proteomes" id="UP000807306"/>
    </source>
</evidence>
<evidence type="ECO:0000313" key="7">
    <source>
        <dbReference type="EMBL" id="KAF9532861.1"/>
    </source>
</evidence>
<dbReference type="PROSITE" id="PS50850">
    <property type="entry name" value="MFS"/>
    <property type="match status" value="1"/>
</dbReference>
<proteinExistence type="predicted"/>
<keyword evidence="2 5" id="KW-0812">Transmembrane</keyword>
<dbReference type="OrthoDB" id="3026777at2759"/>
<feature type="transmembrane region" description="Helical" evidence="5">
    <location>
        <begin position="508"/>
        <end position="529"/>
    </location>
</feature>
<dbReference type="InterPro" id="IPR036259">
    <property type="entry name" value="MFS_trans_sf"/>
</dbReference>
<feature type="transmembrane region" description="Helical" evidence="5">
    <location>
        <begin position="289"/>
        <end position="312"/>
    </location>
</feature>
<feature type="transmembrane region" description="Helical" evidence="5">
    <location>
        <begin position="250"/>
        <end position="277"/>
    </location>
</feature>
<dbReference type="InterPro" id="IPR020846">
    <property type="entry name" value="MFS_dom"/>
</dbReference>
<keyword evidence="4 5" id="KW-0472">Membrane</keyword>
<dbReference type="GO" id="GO:0016020">
    <property type="term" value="C:membrane"/>
    <property type="evidence" value="ECO:0007669"/>
    <property type="project" value="UniProtKB-SubCell"/>
</dbReference>
<feature type="transmembrane region" description="Helical" evidence="5">
    <location>
        <begin position="535"/>
        <end position="554"/>
    </location>
</feature>
<evidence type="ECO:0000256" key="2">
    <source>
        <dbReference type="ARBA" id="ARBA00022692"/>
    </source>
</evidence>
<dbReference type="AlphaFoldDB" id="A0A9P6JTX0"/>
<comment type="caution">
    <text evidence="7">The sequence shown here is derived from an EMBL/GenBank/DDBJ whole genome shotgun (WGS) entry which is preliminary data.</text>
</comment>
<dbReference type="Pfam" id="PF07690">
    <property type="entry name" value="MFS_1"/>
    <property type="match status" value="1"/>
</dbReference>
<feature type="transmembrane region" description="Helical" evidence="5">
    <location>
        <begin position="449"/>
        <end position="468"/>
    </location>
</feature>
<dbReference type="PANTHER" id="PTHR23507">
    <property type="entry name" value="ZGC:174356"/>
    <property type="match status" value="1"/>
</dbReference>
<feature type="transmembrane region" description="Helical" evidence="5">
    <location>
        <begin position="412"/>
        <end position="429"/>
    </location>
</feature>
<evidence type="ECO:0000256" key="5">
    <source>
        <dbReference type="SAM" id="Phobius"/>
    </source>
</evidence>